<dbReference type="AlphaFoldDB" id="A0A327KZW3"/>
<proteinExistence type="predicted"/>
<dbReference type="EMBL" id="NPEX01000080">
    <property type="protein sequence ID" value="RAI43604.1"/>
    <property type="molecule type" value="Genomic_DNA"/>
</dbReference>
<name>A0A327KZW3_9BRAD</name>
<reference evidence="1 2" key="1">
    <citation type="submission" date="2017-07" db="EMBL/GenBank/DDBJ databases">
        <title>Draft Genome Sequences of Select Purple Nonsulfur Bacteria.</title>
        <authorList>
            <person name="Lasarre B."/>
            <person name="Mckinlay J.B."/>
        </authorList>
    </citation>
    <scope>NUCLEOTIDE SEQUENCE [LARGE SCALE GENOMIC DNA]</scope>
    <source>
        <strain evidence="1 2">DSM 5909</strain>
    </source>
</reference>
<evidence type="ECO:0000313" key="2">
    <source>
        <dbReference type="Proteomes" id="UP000249130"/>
    </source>
</evidence>
<sequence>MGSLVSACSLSGPFFDDSYDKTQILSPEPVPPYRRLVAAAMKGLKQPVDPAGLTISEPRWIERIGGPAWVVCLKSDPNASHAVYYAFFIQKEKVVDTRTAVGTDRCVHQEFTPFDAVTAAAEPPPGHPPGR</sequence>
<accession>A0A327KZW3</accession>
<organism evidence="1 2">
    <name type="scientific">Rhodoplanes roseus</name>
    <dbReference type="NCBI Taxonomy" id="29409"/>
    <lineage>
        <taxon>Bacteria</taxon>
        <taxon>Pseudomonadati</taxon>
        <taxon>Pseudomonadota</taxon>
        <taxon>Alphaproteobacteria</taxon>
        <taxon>Hyphomicrobiales</taxon>
        <taxon>Nitrobacteraceae</taxon>
        <taxon>Rhodoplanes</taxon>
    </lineage>
</organism>
<keyword evidence="2" id="KW-1185">Reference proteome</keyword>
<dbReference type="Proteomes" id="UP000249130">
    <property type="component" value="Unassembled WGS sequence"/>
</dbReference>
<dbReference type="OrthoDB" id="7960304at2"/>
<comment type="caution">
    <text evidence="1">The sequence shown here is derived from an EMBL/GenBank/DDBJ whole genome shotgun (WGS) entry which is preliminary data.</text>
</comment>
<evidence type="ECO:0000313" key="1">
    <source>
        <dbReference type="EMBL" id="RAI43604.1"/>
    </source>
</evidence>
<protein>
    <submittedName>
        <fullName evidence="1">Uncharacterized protein</fullName>
    </submittedName>
</protein>
<gene>
    <name evidence="1" type="ORF">CH341_13480</name>
</gene>